<protein>
    <submittedName>
        <fullName evidence="4">Uncharacterized protein</fullName>
    </submittedName>
</protein>
<comment type="caution">
    <text evidence="4">The sequence shown here is derived from an EMBL/GenBank/DDBJ whole genome shotgun (WGS) entry which is preliminary data.</text>
</comment>
<proteinExistence type="inferred from homology"/>
<reference evidence="4 5" key="1">
    <citation type="submission" date="2020-04" db="EMBL/GenBank/DDBJ databases">
        <authorList>
            <person name="Wallbank WR R."/>
            <person name="Pardo Diaz C."/>
            <person name="Kozak K."/>
            <person name="Martin S."/>
            <person name="Jiggins C."/>
            <person name="Moest M."/>
            <person name="Warren A I."/>
            <person name="Byers J.R.P. K."/>
            <person name="Montejo-Kovacevich G."/>
            <person name="Yen C E."/>
        </authorList>
    </citation>
    <scope>NUCLEOTIDE SEQUENCE [LARGE SCALE GENOMIC DNA]</scope>
</reference>
<evidence type="ECO:0000313" key="5">
    <source>
        <dbReference type="Proteomes" id="UP000494106"/>
    </source>
</evidence>
<keyword evidence="5" id="KW-1185">Reference proteome</keyword>
<dbReference type="Proteomes" id="UP000494106">
    <property type="component" value="Unassembled WGS sequence"/>
</dbReference>
<dbReference type="GO" id="GO:0016491">
    <property type="term" value="F:oxidoreductase activity"/>
    <property type="evidence" value="ECO:0007669"/>
    <property type="project" value="UniProtKB-KW"/>
</dbReference>
<evidence type="ECO:0000313" key="4">
    <source>
        <dbReference type="EMBL" id="CAB3258774.1"/>
    </source>
</evidence>
<evidence type="ECO:0000256" key="3">
    <source>
        <dbReference type="SAM" id="Phobius"/>
    </source>
</evidence>
<dbReference type="InterPro" id="IPR004142">
    <property type="entry name" value="NDRG"/>
</dbReference>
<keyword evidence="3" id="KW-0812">Transmembrane</keyword>
<evidence type="ECO:0000256" key="1">
    <source>
        <dbReference type="ARBA" id="ARBA00005598"/>
    </source>
</evidence>
<comment type="similarity">
    <text evidence="1">Belongs to the NDRG family.</text>
</comment>
<dbReference type="Gene3D" id="3.40.50.720">
    <property type="entry name" value="NAD(P)-binding Rossmann-like Domain"/>
    <property type="match status" value="1"/>
</dbReference>
<name>A0A8S1BAE2_ARCPL</name>
<dbReference type="PRINTS" id="PR00081">
    <property type="entry name" value="GDHRDH"/>
</dbReference>
<keyword evidence="2" id="KW-0560">Oxidoreductase</keyword>
<dbReference type="CDD" id="cd05327">
    <property type="entry name" value="retinol-DH_like_SDR_c_like"/>
    <property type="match status" value="1"/>
</dbReference>
<dbReference type="OrthoDB" id="191979at2759"/>
<dbReference type="EMBL" id="CADEBC010000599">
    <property type="protein sequence ID" value="CAB3258774.1"/>
    <property type="molecule type" value="Genomic_DNA"/>
</dbReference>
<sequence>MADTEESGVQKYVVSTDRSGDIHVHVQGIVPQHNRGDLSQQDKRCVFLTVHDLGTNHSSMVDFANSPAMSEIKERSCFIHIDVPGHEEGSPDLPDSYQFPSLQTLGEDLITVLDFLHVRYAVGLGEGAGANILARCGLAHPRRLLGLILVNCTASTSSVADAFRSRFSRWRGTDITRSEEVFLIYHKFGHQMSSDSADVSERDRMLAEYRSRLRGNLNTHNIKQYVRAFINRKDLVLRGCQPDILLITGMLSPYSTVIEKMYKELDKERITILKVEKAGDVLAEVMAVLLLVIGFIIIAGMLVGLYQKNTNQVCKSKKRYDGKTVLVTGGTTGMGLEIAADFAHRGARVIVACPFEDEGADGKARIIRSSGNENVVFKLLDLASLDSVRRFSADILATEDRLDILINNAGVGIPADFLTADGINFIMQVNYFGPFLLTLLLLPLLRKSGTATEPSRIVNTSSILHRLGKIDFDNWNRTRYYFKVRIYGNSKLCLTLFTHELSKRIKNTNVIVNSVDPGAVGTKIFKGVTCGSFVSIIFSILFKHPWEGAQTALYAATSLRAGKHSGAFFKNCALSRAVELTYDDKLGARVWEETLRLPAKVAQSLLLFCQGQGLLTSLPPPGVERRMSRAMSMEEYDKPNIRRLSLTPSVSESPPHRKL</sequence>
<dbReference type="Gene3D" id="3.40.50.1820">
    <property type="entry name" value="alpha/beta hydrolase"/>
    <property type="match status" value="1"/>
</dbReference>
<dbReference type="PANTHER" id="PTHR43157">
    <property type="entry name" value="PHOSPHATIDYLINOSITOL-GLYCAN BIOSYNTHESIS CLASS F PROTEIN-RELATED"/>
    <property type="match status" value="1"/>
</dbReference>
<dbReference type="InterPro" id="IPR036291">
    <property type="entry name" value="NAD(P)-bd_dom_sf"/>
</dbReference>
<gene>
    <name evidence="4" type="ORF">APLA_LOCUS16655</name>
</gene>
<keyword evidence="3" id="KW-0472">Membrane</keyword>
<dbReference type="Pfam" id="PF00106">
    <property type="entry name" value="adh_short"/>
    <property type="match status" value="1"/>
</dbReference>
<organism evidence="4 5">
    <name type="scientific">Arctia plantaginis</name>
    <name type="common">Wood tiger moth</name>
    <name type="synonym">Phalaena plantaginis</name>
    <dbReference type="NCBI Taxonomy" id="874455"/>
    <lineage>
        <taxon>Eukaryota</taxon>
        <taxon>Metazoa</taxon>
        <taxon>Ecdysozoa</taxon>
        <taxon>Arthropoda</taxon>
        <taxon>Hexapoda</taxon>
        <taxon>Insecta</taxon>
        <taxon>Pterygota</taxon>
        <taxon>Neoptera</taxon>
        <taxon>Endopterygota</taxon>
        <taxon>Lepidoptera</taxon>
        <taxon>Glossata</taxon>
        <taxon>Ditrysia</taxon>
        <taxon>Noctuoidea</taxon>
        <taxon>Erebidae</taxon>
        <taxon>Arctiinae</taxon>
        <taxon>Arctia</taxon>
    </lineage>
</organism>
<dbReference type="PRINTS" id="PR00080">
    <property type="entry name" value="SDRFAMILY"/>
</dbReference>
<dbReference type="AlphaFoldDB" id="A0A8S1BAE2"/>
<evidence type="ECO:0000256" key="2">
    <source>
        <dbReference type="ARBA" id="ARBA00023002"/>
    </source>
</evidence>
<feature type="transmembrane region" description="Helical" evidence="3">
    <location>
        <begin position="281"/>
        <end position="306"/>
    </location>
</feature>
<dbReference type="Pfam" id="PF03096">
    <property type="entry name" value="Ndr"/>
    <property type="match status" value="1"/>
</dbReference>
<dbReference type="SUPFAM" id="SSF53474">
    <property type="entry name" value="alpha/beta-Hydrolases"/>
    <property type="match status" value="1"/>
</dbReference>
<dbReference type="InterPro" id="IPR029058">
    <property type="entry name" value="AB_hydrolase_fold"/>
</dbReference>
<accession>A0A8S1BAE2</accession>
<dbReference type="SUPFAM" id="SSF51735">
    <property type="entry name" value="NAD(P)-binding Rossmann-fold domains"/>
    <property type="match status" value="1"/>
</dbReference>
<keyword evidence="3" id="KW-1133">Transmembrane helix</keyword>
<dbReference type="InterPro" id="IPR002347">
    <property type="entry name" value="SDR_fam"/>
</dbReference>
<dbReference type="PANTHER" id="PTHR43157:SF31">
    <property type="entry name" value="PHOSPHATIDYLINOSITOL-GLYCAN BIOSYNTHESIS CLASS F PROTEIN"/>
    <property type="match status" value="1"/>
</dbReference>